<keyword evidence="11" id="KW-1185">Reference proteome</keyword>
<dbReference type="OrthoDB" id="5298540at2"/>
<comment type="similarity">
    <text evidence="7">Belongs to the high-potential iron-sulfur protein (HiPIP) family.</text>
</comment>
<dbReference type="GO" id="GO:0046872">
    <property type="term" value="F:metal ion binding"/>
    <property type="evidence" value="ECO:0007669"/>
    <property type="project" value="UniProtKB-KW"/>
</dbReference>
<evidence type="ECO:0000256" key="1">
    <source>
        <dbReference type="ARBA" id="ARBA00022448"/>
    </source>
</evidence>
<dbReference type="GO" id="GO:0019646">
    <property type="term" value="P:aerobic electron transport chain"/>
    <property type="evidence" value="ECO:0007669"/>
    <property type="project" value="InterPro"/>
</dbReference>
<organism evidence="10 11">
    <name type="scientific">Trinickia violacea</name>
    <dbReference type="NCBI Taxonomy" id="2571746"/>
    <lineage>
        <taxon>Bacteria</taxon>
        <taxon>Pseudomonadati</taxon>
        <taxon>Pseudomonadota</taxon>
        <taxon>Betaproteobacteria</taxon>
        <taxon>Burkholderiales</taxon>
        <taxon>Burkholderiaceae</taxon>
        <taxon>Trinickia</taxon>
    </lineage>
</organism>
<keyword evidence="4 7" id="KW-0249">Electron transport</keyword>
<keyword evidence="1 7" id="KW-0813">Transport</keyword>
<dbReference type="SUPFAM" id="SSF57652">
    <property type="entry name" value="HIPIP (high potential iron protein)"/>
    <property type="match status" value="1"/>
</dbReference>
<protein>
    <recommendedName>
        <fullName evidence="7">High-potential iron-sulfur protein</fullName>
        <shortName evidence="7">HiPIP</shortName>
    </recommendedName>
</protein>
<comment type="subunit">
    <text evidence="7">Homodimer.</text>
</comment>
<dbReference type="PROSITE" id="PS51373">
    <property type="entry name" value="HIPIP"/>
    <property type="match status" value="1"/>
</dbReference>
<evidence type="ECO:0000256" key="2">
    <source>
        <dbReference type="ARBA" id="ARBA00022485"/>
    </source>
</evidence>
<gene>
    <name evidence="10" type="ORF">FAZ95_12185</name>
</gene>
<keyword evidence="5 7" id="KW-0408">Iron</keyword>
<feature type="domain" description="High potential iron-sulfur proteins family profile" evidence="9">
    <location>
        <begin position="26"/>
        <end position="103"/>
    </location>
</feature>
<reference evidence="10 11" key="1">
    <citation type="submission" date="2019-05" db="EMBL/GenBank/DDBJ databases">
        <title>Burkholderia sp. DHOD12, isolated from subtropical forest soil.</title>
        <authorList>
            <person name="Gao Z.-H."/>
            <person name="Qiu L.-H."/>
        </authorList>
    </citation>
    <scope>NUCLEOTIDE SEQUENCE [LARGE SCALE GENOMIC DNA]</scope>
    <source>
        <strain evidence="10 11">DHOD12</strain>
    </source>
</reference>
<evidence type="ECO:0000256" key="3">
    <source>
        <dbReference type="ARBA" id="ARBA00022723"/>
    </source>
</evidence>
<evidence type="ECO:0000256" key="7">
    <source>
        <dbReference type="RuleBase" id="RU000620"/>
    </source>
</evidence>
<evidence type="ECO:0000259" key="9">
    <source>
        <dbReference type="PROSITE" id="PS51373"/>
    </source>
</evidence>
<dbReference type="RefSeq" id="WP_137332688.1">
    <property type="nucleotide sequence ID" value="NZ_CP040077.1"/>
</dbReference>
<name>A0A4P8IS95_9BURK</name>
<dbReference type="Pfam" id="PF01355">
    <property type="entry name" value="HIPIP"/>
    <property type="match status" value="1"/>
</dbReference>
<evidence type="ECO:0000313" key="11">
    <source>
        <dbReference type="Proteomes" id="UP000298656"/>
    </source>
</evidence>
<keyword evidence="2 7" id="KW-0004">4Fe-4S</keyword>
<sequence length="103" mass="10942">MSSTRRIFLANTLGLCAALAFTRESHADPTHLSESDPAAQALGYRADATKVDKAKFAKYQPGETCSNCQFYHGKAGDAFGGCPMFGAKDVAASGWCNAYAKRA</sequence>
<keyword evidence="3 7" id="KW-0479">Metal-binding</keyword>
<dbReference type="InterPro" id="IPR036369">
    <property type="entry name" value="HIPIP_sf"/>
</dbReference>
<proteinExistence type="inferred from homology"/>
<dbReference type="InterPro" id="IPR000170">
    <property type="entry name" value="High_potential_FeS_prot"/>
</dbReference>
<evidence type="ECO:0000256" key="8">
    <source>
        <dbReference type="SAM" id="SignalP"/>
    </source>
</evidence>
<evidence type="ECO:0000313" key="10">
    <source>
        <dbReference type="EMBL" id="QCP49864.1"/>
    </source>
</evidence>
<feature type="signal peptide" evidence="8">
    <location>
        <begin position="1"/>
        <end position="27"/>
    </location>
</feature>
<dbReference type="AlphaFoldDB" id="A0A4P8IS95"/>
<comment type="function">
    <text evidence="7">Specific class of high-redox-potential 4Fe-4S ferredoxins. Functions in anaerobic electron transport in most purple and in some other photosynthetic bacteria and in at least one genus (Paracoccus) of halophilic, denitrifying bacteria.</text>
</comment>
<dbReference type="EMBL" id="CP040077">
    <property type="protein sequence ID" value="QCP49864.1"/>
    <property type="molecule type" value="Genomic_DNA"/>
</dbReference>
<feature type="chain" id="PRO_5020713707" description="High-potential iron-sulfur protein" evidence="8">
    <location>
        <begin position="28"/>
        <end position="103"/>
    </location>
</feature>
<dbReference type="Gene3D" id="4.10.490.10">
    <property type="entry name" value="High potential iron-sulphur protein"/>
    <property type="match status" value="1"/>
</dbReference>
<dbReference type="GO" id="GO:0009055">
    <property type="term" value="F:electron transfer activity"/>
    <property type="evidence" value="ECO:0007669"/>
    <property type="project" value="InterPro"/>
</dbReference>
<dbReference type="GO" id="GO:0051539">
    <property type="term" value="F:4 iron, 4 sulfur cluster binding"/>
    <property type="evidence" value="ECO:0007669"/>
    <property type="project" value="UniProtKB-KW"/>
</dbReference>
<accession>A0A4P8IS95</accession>
<dbReference type="Proteomes" id="UP000298656">
    <property type="component" value="Chromosome 1"/>
</dbReference>
<evidence type="ECO:0000256" key="4">
    <source>
        <dbReference type="ARBA" id="ARBA00022982"/>
    </source>
</evidence>
<evidence type="ECO:0000256" key="5">
    <source>
        <dbReference type="ARBA" id="ARBA00023004"/>
    </source>
</evidence>
<keyword evidence="8" id="KW-0732">Signal</keyword>
<evidence type="ECO:0000256" key="6">
    <source>
        <dbReference type="ARBA" id="ARBA00023014"/>
    </source>
</evidence>
<keyword evidence="6 7" id="KW-0411">Iron-sulfur</keyword>
<dbReference type="KEGG" id="tvl:FAZ95_12185"/>